<dbReference type="EMBL" id="LT598484">
    <property type="protein sequence ID" value="SCV00093.1"/>
    <property type="molecule type" value="Genomic_DNA"/>
</dbReference>
<dbReference type="GO" id="GO:0000151">
    <property type="term" value="C:ubiquitin ligase complex"/>
    <property type="evidence" value="ECO:0007669"/>
    <property type="project" value="TreeGrafter"/>
</dbReference>
<dbReference type="Pfam" id="PF03556">
    <property type="entry name" value="Cullin_binding"/>
    <property type="match status" value="1"/>
</dbReference>
<dbReference type="InterPro" id="IPR014764">
    <property type="entry name" value="DCN-prot"/>
</dbReference>
<comment type="function">
    <text evidence="2">Neddylation of cullins play an essential role in the regulation of SCF-type complexes activity.</text>
</comment>
<evidence type="ECO:0000256" key="1">
    <source>
        <dbReference type="ARBA" id="ARBA00022786"/>
    </source>
</evidence>
<protein>
    <recommendedName>
        <fullName evidence="2">Defective in cullin neddylation protein</fullName>
    </recommendedName>
</protein>
<dbReference type="GO" id="GO:0032182">
    <property type="term" value="F:ubiquitin-like protein binding"/>
    <property type="evidence" value="ECO:0007669"/>
    <property type="project" value="TreeGrafter"/>
</dbReference>
<dbReference type="InterPro" id="IPR005176">
    <property type="entry name" value="PONY_dom"/>
</dbReference>
<dbReference type="Gene3D" id="1.10.238.10">
    <property type="entry name" value="EF-hand"/>
    <property type="match status" value="1"/>
</dbReference>
<evidence type="ECO:0000256" key="2">
    <source>
        <dbReference type="RuleBase" id="RU410713"/>
    </source>
</evidence>
<dbReference type="Proteomes" id="UP000191144">
    <property type="component" value="Chromosome G"/>
</dbReference>
<dbReference type="Gene3D" id="1.10.238.200">
    <property type="entry name" value="Cullin, PONY binding domain"/>
    <property type="match status" value="1"/>
</dbReference>
<dbReference type="InterPro" id="IPR009060">
    <property type="entry name" value="UBA-like_sf"/>
</dbReference>
<dbReference type="GO" id="GO:0097602">
    <property type="term" value="F:cullin family protein binding"/>
    <property type="evidence" value="ECO:0007669"/>
    <property type="project" value="TreeGrafter"/>
</dbReference>
<evidence type="ECO:0000313" key="4">
    <source>
        <dbReference type="EMBL" id="SCV00093.1"/>
    </source>
</evidence>
<organism evidence="4 5">
    <name type="scientific">Lachancea meyersii CBS 8951</name>
    <dbReference type="NCBI Taxonomy" id="1266667"/>
    <lineage>
        <taxon>Eukaryota</taxon>
        <taxon>Fungi</taxon>
        <taxon>Dikarya</taxon>
        <taxon>Ascomycota</taxon>
        <taxon>Saccharomycotina</taxon>
        <taxon>Saccharomycetes</taxon>
        <taxon>Saccharomycetales</taxon>
        <taxon>Saccharomycetaceae</taxon>
        <taxon>Lachancea</taxon>
    </lineage>
</organism>
<dbReference type="PANTHER" id="PTHR12281">
    <property type="entry name" value="RP42 RELATED"/>
    <property type="match status" value="1"/>
</dbReference>
<dbReference type="SUPFAM" id="SSF46934">
    <property type="entry name" value="UBA-like"/>
    <property type="match status" value="1"/>
</dbReference>
<gene>
    <name evidence="4" type="ORF">LAME_0G07470G</name>
</gene>
<dbReference type="InterPro" id="IPR042460">
    <property type="entry name" value="DCN1-like_PONY"/>
</dbReference>
<dbReference type="Gene3D" id="1.10.8.10">
    <property type="entry name" value="DNA helicase RuvA subunit, C-terminal domain"/>
    <property type="match status" value="1"/>
</dbReference>
<proteinExistence type="predicted"/>
<name>A0A1G4K7X9_9SACH</name>
<dbReference type="GO" id="GO:0045116">
    <property type="term" value="P:protein neddylation"/>
    <property type="evidence" value="ECO:0007669"/>
    <property type="project" value="TreeGrafter"/>
</dbReference>
<keyword evidence="5" id="KW-1185">Reference proteome</keyword>
<feature type="domain" description="DCUN1" evidence="3">
    <location>
        <begin position="52"/>
        <end position="255"/>
    </location>
</feature>
<evidence type="ECO:0000259" key="3">
    <source>
        <dbReference type="PROSITE" id="PS51229"/>
    </source>
</evidence>
<dbReference type="PANTHER" id="PTHR12281:SF31">
    <property type="entry name" value="DCN1-LIKE PROTEIN 3"/>
    <property type="match status" value="1"/>
</dbReference>
<dbReference type="AlphaFoldDB" id="A0A1G4K7X9"/>
<dbReference type="GO" id="GO:0031624">
    <property type="term" value="F:ubiquitin conjugating enzyme binding"/>
    <property type="evidence" value="ECO:0007669"/>
    <property type="project" value="TreeGrafter"/>
</dbReference>
<accession>A0A1G4K7X9</accession>
<evidence type="ECO:0000313" key="5">
    <source>
        <dbReference type="Proteomes" id="UP000191144"/>
    </source>
</evidence>
<dbReference type="PROSITE" id="PS51229">
    <property type="entry name" value="DCUN1"/>
    <property type="match status" value="1"/>
</dbReference>
<keyword evidence="1" id="KW-0833">Ubl conjugation pathway</keyword>
<sequence length="260" mass="30432">MKDSHVDEFIALTKCTRQMAREFLEKNNYELDYALNDFYDTCQNGFVVDMRPMAPELIALFEKYRSSEIDSSISTDGLVQLIEDLGLELEDPVTLCLAHTLQVKSLHDPISRNQFLDGLHSAFCASLEDVKSMLIEKESKLRNDADYLETIYNYTYGLILEPDHKTLHLKAAQEYWNLYFDPPTNTKFAIQPSKPFFKQWKAFLESQGTTTISRDVWQMFFKFIKQYPTLQALKQDYNEMDAWPLLIDEFYEYLEENGAL</sequence>
<dbReference type="OrthoDB" id="27198at2759"/>
<dbReference type="Pfam" id="PF14555">
    <property type="entry name" value="UBA_4"/>
    <property type="match status" value="1"/>
</dbReference>
<reference evidence="5" key="1">
    <citation type="submission" date="2016-03" db="EMBL/GenBank/DDBJ databases">
        <authorList>
            <person name="Devillers Hugo."/>
        </authorList>
    </citation>
    <scope>NUCLEOTIDE SEQUENCE [LARGE SCALE GENOMIC DNA]</scope>
</reference>